<dbReference type="Proteomes" id="UP000830639">
    <property type="component" value="Chromosome"/>
</dbReference>
<evidence type="ECO:0000256" key="1">
    <source>
        <dbReference type="SAM" id="SignalP"/>
    </source>
</evidence>
<organism evidence="2 3">
    <name type="scientific">Gottfriedia acidiceleris</name>
    <dbReference type="NCBI Taxonomy" id="371036"/>
    <lineage>
        <taxon>Bacteria</taxon>
        <taxon>Bacillati</taxon>
        <taxon>Bacillota</taxon>
        <taxon>Bacilli</taxon>
        <taxon>Bacillales</taxon>
        <taxon>Bacillaceae</taxon>
        <taxon>Gottfriedia</taxon>
    </lineage>
</organism>
<dbReference type="EMBL" id="CP096034">
    <property type="protein sequence ID" value="UPM55305.1"/>
    <property type="molecule type" value="Genomic_DNA"/>
</dbReference>
<keyword evidence="3" id="KW-1185">Reference proteome</keyword>
<name>A0ABY4JN81_9BACI</name>
<dbReference type="RefSeq" id="WP_248268332.1">
    <property type="nucleotide sequence ID" value="NZ_CP096034.1"/>
</dbReference>
<gene>
    <name evidence="2" type="ORF">MY490_05545</name>
</gene>
<accession>A0ABY4JN81</accession>
<evidence type="ECO:0000313" key="3">
    <source>
        <dbReference type="Proteomes" id="UP000830639"/>
    </source>
</evidence>
<feature type="chain" id="PRO_5046721637" description="Lipoprotein" evidence="1">
    <location>
        <begin position="21"/>
        <end position="82"/>
    </location>
</feature>
<evidence type="ECO:0008006" key="4">
    <source>
        <dbReference type="Google" id="ProtNLM"/>
    </source>
</evidence>
<feature type="signal peptide" evidence="1">
    <location>
        <begin position="1"/>
        <end position="20"/>
    </location>
</feature>
<keyword evidence="1" id="KW-0732">Signal</keyword>
<reference evidence="2 3" key="1">
    <citation type="submission" date="2022-04" db="EMBL/GenBank/DDBJ databases">
        <title>Mechanism of arsenic methylation and mitigation arsenic toxicity by Bacillus sp. LH14 from an Arsenic-Contaminated Paddy Soil.</title>
        <authorList>
            <person name="Wang D."/>
        </authorList>
    </citation>
    <scope>NUCLEOTIDE SEQUENCE [LARGE SCALE GENOMIC DNA]</scope>
    <source>
        <strain evidence="2 3">LH14</strain>
    </source>
</reference>
<protein>
    <recommendedName>
        <fullName evidence="4">Lipoprotein</fullName>
    </recommendedName>
</protein>
<dbReference type="PROSITE" id="PS51257">
    <property type="entry name" value="PROKAR_LIPOPROTEIN"/>
    <property type="match status" value="1"/>
</dbReference>
<sequence>MLNRAFKVFCTFGLSLSILTACNSTSDVEKDSKQHHVDNLSNRINVKYKKKNNVVEKNGKVGKDGVVNDMESIEMNKRKPNK</sequence>
<evidence type="ECO:0000313" key="2">
    <source>
        <dbReference type="EMBL" id="UPM55305.1"/>
    </source>
</evidence>
<proteinExistence type="predicted"/>